<dbReference type="PIRSF" id="PIRSF004682">
    <property type="entry name" value="GmhB"/>
    <property type="match status" value="1"/>
</dbReference>
<name>A0ABW5DXR2_9PROT</name>
<proteinExistence type="inferred from homology"/>
<dbReference type="NCBIfam" id="TIGR01662">
    <property type="entry name" value="HAD-SF-IIIA"/>
    <property type="match status" value="1"/>
</dbReference>
<sequence>MRYKLILLDRDGVLNVDRADSVRTPEQLIMIPGAAAAVARLNRAGLRTTLCTNQSILGRGWVTQAVFDTIHDKLIAALAAEGARLDHILVAPDAPDAATPRRKPGPGMLQEALNLHGLWPDEAVMIGDSMVDAQAAKAAGVPFILVRTGKGSKTELDLPPSERLFVADDLPSAVDALFTAA</sequence>
<evidence type="ECO:0000256" key="3">
    <source>
        <dbReference type="ARBA" id="ARBA00022723"/>
    </source>
</evidence>
<evidence type="ECO:0000256" key="5">
    <source>
        <dbReference type="ARBA" id="ARBA00023277"/>
    </source>
</evidence>
<dbReference type="InterPro" id="IPR006543">
    <property type="entry name" value="Histidinol-phos"/>
</dbReference>
<keyword evidence="5 7" id="KW-0119">Carbohydrate metabolism</keyword>
<dbReference type="InterPro" id="IPR006549">
    <property type="entry name" value="HAD-SF_hydro_IIIA"/>
</dbReference>
<comment type="caution">
    <text evidence="8">The sequence shown here is derived from an EMBL/GenBank/DDBJ whole genome shotgun (WGS) entry which is preliminary data.</text>
</comment>
<gene>
    <name evidence="8" type="ORF">ACFSM5_14080</name>
</gene>
<keyword evidence="3" id="KW-0479">Metal-binding</keyword>
<dbReference type="NCBIfam" id="TIGR01656">
    <property type="entry name" value="Histidinol-ppas"/>
    <property type="match status" value="1"/>
</dbReference>
<evidence type="ECO:0000256" key="4">
    <source>
        <dbReference type="ARBA" id="ARBA00022801"/>
    </source>
</evidence>
<evidence type="ECO:0000256" key="7">
    <source>
        <dbReference type="PIRNR" id="PIRNR004682"/>
    </source>
</evidence>
<accession>A0ABW5DXR2</accession>
<keyword evidence="9" id="KW-1185">Reference proteome</keyword>
<comment type="subcellular location">
    <subcellularLocation>
        <location evidence="1 7">Cytoplasm</location>
    </subcellularLocation>
</comment>
<evidence type="ECO:0000256" key="2">
    <source>
        <dbReference type="ARBA" id="ARBA00022490"/>
    </source>
</evidence>
<dbReference type="EMBL" id="JBHUIP010000012">
    <property type="protein sequence ID" value="MFD2264025.1"/>
    <property type="molecule type" value="Genomic_DNA"/>
</dbReference>
<keyword evidence="2 7" id="KW-0963">Cytoplasm</keyword>
<evidence type="ECO:0000313" key="8">
    <source>
        <dbReference type="EMBL" id="MFD2264025.1"/>
    </source>
</evidence>
<dbReference type="InterPro" id="IPR004446">
    <property type="entry name" value="Heptose_bisP_phosphatase"/>
</dbReference>
<dbReference type="PANTHER" id="PTHR42891:SF1">
    <property type="entry name" value="D-GLYCERO-BETA-D-MANNO-HEPTOSE-1,7-BISPHOSPHATE 7-PHOSPHATASE"/>
    <property type="match status" value="1"/>
</dbReference>
<dbReference type="RefSeq" id="WP_379877066.1">
    <property type="nucleotide sequence ID" value="NZ_JBHUIP010000012.1"/>
</dbReference>
<evidence type="ECO:0000256" key="6">
    <source>
        <dbReference type="ARBA" id="ARBA00031828"/>
    </source>
</evidence>
<organism evidence="8 9">
    <name type="scientific">Lacibacterium aquatile</name>
    <dbReference type="NCBI Taxonomy" id="1168082"/>
    <lineage>
        <taxon>Bacteria</taxon>
        <taxon>Pseudomonadati</taxon>
        <taxon>Pseudomonadota</taxon>
        <taxon>Alphaproteobacteria</taxon>
        <taxon>Rhodospirillales</taxon>
        <taxon>Rhodospirillaceae</taxon>
    </lineage>
</organism>
<evidence type="ECO:0000313" key="9">
    <source>
        <dbReference type="Proteomes" id="UP001597295"/>
    </source>
</evidence>
<protein>
    <recommendedName>
        <fullName evidence="6 7">D,D-heptose 1,7-bisphosphate phosphatase</fullName>
        <ecNumber evidence="7">3.1.3.-</ecNumber>
    </recommendedName>
</protein>
<comment type="similarity">
    <text evidence="7">Belongs to the gmhB family.</text>
</comment>
<dbReference type="SUPFAM" id="SSF56784">
    <property type="entry name" value="HAD-like"/>
    <property type="match status" value="1"/>
</dbReference>
<evidence type="ECO:0000256" key="1">
    <source>
        <dbReference type="ARBA" id="ARBA00004496"/>
    </source>
</evidence>
<dbReference type="EC" id="3.1.3.-" evidence="7"/>
<dbReference type="InterPro" id="IPR036412">
    <property type="entry name" value="HAD-like_sf"/>
</dbReference>
<dbReference type="InterPro" id="IPR023214">
    <property type="entry name" value="HAD_sf"/>
</dbReference>
<dbReference type="Proteomes" id="UP001597295">
    <property type="component" value="Unassembled WGS sequence"/>
</dbReference>
<dbReference type="Gene3D" id="3.40.50.1000">
    <property type="entry name" value="HAD superfamily/HAD-like"/>
    <property type="match status" value="1"/>
</dbReference>
<dbReference type="PANTHER" id="PTHR42891">
    <property type="entry name" value="D-GLYCERO-BETA-D-MANNO-HEPTOSE-1,7-BISPHOSPHATE 7-PHOSPHATASE"/>
    <property type="match status" value="1"/>
</dbReference>
<keyword evidence="4 7" id="KW-0378">Hydrolase</keyword>
<reference evidence="9" key="1">
    <citation type="journal article" date="2019" name="Int. J. Syst. Evol. Microbiol.">
        <title>The Global Catalogue of Microorganisms (GCM) 10K type strain sequencing project: providing services to taxonomists for standard genome sequencing and annotation.</title>
        <authorList>
            <consortium name="The Broad Institute Genomics Platform"/>
            <consortium name="The Broad Institute Genome Sequencing Center for Infectious Disease"/>
            <person name="Wu L."/>
            <person name="Ma J."/>
        </authorList>
    </citation>
    <scope>NUCLEOTIDE SEQUENCE [LARGE SCALE GENOMIC DNA]</scope>
    <source>
        <strain evidence="9">CGMCC 1.19062</strain>
    </source>
</reference>
<dbReference type="Pfam" id="PF13242">
    <property type="entry name" value="Hydrolase_like"/>
    <property type="match status" value="1"/>
</dbReference>